<sequence length="501" mass="56097">MRKIRSFSIFLIFLGCSSIDAATSSSHISQNGVFHQVIPLFDSPLNAQSDQQRFASILSPNIIPASTRAPPPASSSPIPGVDFHGPLWLPRSYKVTCCRGGEPKPENEKLITNWTQTVSDYAIDERGVVPAEGCRVFEGDFLLAAYALFNLNTYTGYGVKCKCPEDPNTPVDAHCRPLPSCLHGGRRSLSFGGRCLCPDPYFGELCEKFCEQGQKLKGMDGREYCSCVPFYQGEECRDMLCLNGGMESNRKCSCPPTFLGYHCEIDTNRTVSSRFQRYGENTGNELFSRDISGTVFSMIMIIVLVISMYLLMKHRMQVQYQQQTVRARRDPLGVLFGGNPRRAVNESQPGAREPLSTMHFVAMGIEGPPPYMAAAPQRASRLREANLPPLPSYEDATKIPPLRPSLLETPRNGRSRLTRPRTIHEAMEQQREQRTSTSREQTEEREGDQENRDGVIGEQPSSDQNQSNGSSNHSNENAHEEIDHPLSDSYFNRSNHMRRSI</sequence>
<evidence type="ECO:0000256" key="4">
    <source>
        <dbReference type="SAM" id="SignalP"/>
    </source>
</evidence>
<dbReference type="AlphaFoldDB" id="A0AAF3J3H0"/>
<protein>
    <recommendedName>
        <fullName evidence="5">EGF-like domain-containing protein</fullName>
    </recommendedName>
</protein>
<evidence type="ECO:0000256" key="2">
    <source>
        <dbReference type="SAM" id="MobiDB-lite"/>
    </source>
</evidence>
<comment type="caution">
    <text evidence="1">Lacks conserved residue(s) required for the propagation of feature annotation.</text>
</comment>
<evidence type="ECO:0000313" key="7">
    <source>
        <dbReference type="WBParaSite" id="MBELARI_LOCUS13856"/>
    </source>
</evidence>
<dbReference type="PANTHER" id="PTHR47324">
    <property type="entry name" value="PROTEIN IRG-7-RELATED"/>
    <property type="match status" value="1"/>
</dbReference>
<dbReference type="PANTHER" id="PTHR47324:SF3">
    <property type="entry name" value="EGF-LIKE DOMAIN-CONTAINING PROTEIN"/>
    <property type="match status" value="1"/>
</dbReference>
<evidence type="ECO:0000259" key="5">
    <source>
        <dbReference type="PROSITE" id="PS50026"/>
    </source>
</evidence>
<feature type="compositionally biased region" description="Basic and acidic residues" evidence="2">
    <location>
        <begin position="422"/>
        <end position="434"/>
    </location>
</feature>
<proteinExistence type="predicted"/>
<dbReference type="PROSITE" id="PS51257">
    <property type="entry name" value="PROKAR_LIPOPROTEIN"/>
    <property type="match status" value="1"/>
</dbReference>
<keyword evidence="6" id="KW-1185">Reference proteome</keyword>
<organism evidence="6 7">
    <name type="scientific">Mesorhabditis belari</name>
    <dbReference type="NCBI Taxonomy" id="2138241"/>
    <lineage>
        <taxon>Eukaryota</taxon>
        <taxon>Metazoa</taxon>
        <taxon>Ecdysozoa</taxon>
        <taxon>Nematoda</taxon>
        <taxon>Chromadorea</taxon>
        <taxon>Rhabditida</taxon>
        <taxon>Rhabditina</taxon>
        <taxon>Rhabditomorpha</taxon>
        <taxon>Rhabditoidea</taxon>
        <taxon>Rhabditidae</taxon>
        <taxon>Mesorhabditinae</taxon>
        <taxon>Mesorhabditis</taxon>
    </lineage>
</organism>
<feature type="domain" description="EGF-like" evidence="5">
    <location>
        <begin position="171"/>
        <end position="207"/>
    </location>
</feature>
<keyword evidence="1" id="KW-0245">EGF-like domain</keyword>
<feature type="signal peptide" evidence="4">
    <location>
        <begin position="1"/>
        <end position="21"/>
    </location>
</feature>
<keyword evidence="4" id="KW-0732">Signal</keyword>
<dbReference type="InterPro" id="IPR053295">
    <property type="entry name" value="Innate_immunity_reg"/>
</dbReference>
<keyword evidence="3" id="KW-0812">Transmembrane</keyword>
<feature type="compositionally biased region" description="Basic and acidic residues" evidence="2">
    <location>
        <begin position="476"/>
        <end position="486"/>
    </location>
</feature>
<dbReference type="PROSITE" id="PS00022">
    <property type="entry name" value="EGF_1"/>
    <property type="match status" value="2"/>
</dbReference>
<evidence type="ECO:0000256" key="1">
    <source>
        <dbReference type="PROSITE-ProRule" id="PRU00076"/>
    </source>
</evidence>
<feature type="chain" id="PRO_5042269617" description="EGF-like domain-containing protein" evidence="4">
    <location>
        <begin position="22"/>
        <end position="501"/>
    </location>
</feature>
<keyword evidence="1" id="KW-1015">Disulfide bond</keyword>
<dbReference type="PROSITE" id="PS50026">
    <property type="entry name" value="EGF_3"/>
    <property type="match status" value="1"/>
</dbReference>
<reference evidence="7" key="1">
    <citation type="submission" date="2024-02" db="UniProtKB">
        <authorList>
            <consortium name="WormBaseParasite"/>
        </authorList>
    </citation>
    <scope>IDENTIFICATION</scope>
</reference>
<keyword evidence="3" id="KW-0472">Membrane</keyword>
<feature type="transmembrane region" description="Helical" evidence="3">
    <location>
        <begin position="291"/>
        <end position="312"/>
    </location>
</feature>
<feature type="region of interest" description="Disordered" evidence="2">
    <location>
        <begin position="387"/>
        <end position="501"/>
    </location>
</feature>
<feature type="compositionally biased region" description="Low complexity" evidence="2">
    <location>
        <begin position="459"/>
        <end position="475"/>
    </location>
</feature>
<name>A0AAF3J3H0_9BILA</name>
<keyword evidence="3" id="KW-1133">Transmembrane helix</keyword>
<dbReference type="SMART" id="SM00181">
    <property type="entry name" value="EGF"/>
    <property type="match status" value="2"/>
</dbReference>
<dbReference type="Proteomes" id="UP000887575">
    <property type="component" value="Unassembled WGS sequence"/>
</dbReference>
<dbReference type="WBParaSite" id="MBELARI_LOCUS13856">
    <property type="protein sequence ID" value="MBELARI_LOCUS13856"/>
    <property type="gene ID" value="MBELARI_LOCUS13856"/>
</dbReference>
<evidence type="ECO:0000313" key="6">
    <source>
        <dbReference type="Proteomes" id="UP000887575"/>
    </source>
</evidence>
<dbReference type="SUPFAM" id="SSF57196">
    <property type="entry name" value="EGF/Laminin"/>
    <property type="match status" value="1"/>
</dbReference>
<feature type="disulfide bond" evidence="1">
    <location>
        <begin position="197"/>
        <end position="206"/>
    </location>
</feature>
<feature type="compositionally biased region" description="Basic and acidic residues" evidence="2">
    <location>
        <begin position="440"/>
        <end position="455"/>
    </location>
</feature>
<dbReference type="InterPro" id="IPR000742">
    <property type="entry name" value="EGF"/>
</dbReference>
<evidence type="ECO:0000256" key="3">
    <source>
        <dbReference type="SAM" id="Phobius"/>
    </source>
</evidence>
<accession>A0AAF3J3H0</accession>
<dbReference type="Gene3D" id="2.10.25.10">
    <property type="entry name" value="Laminin"/>
    <property type="match status" value="1"/>
</dbReference>